<evidence type="ECO:0000313" key="1">
    <source>
        <dbReference type="EMBL" id="PCH44040.1"/>
    </source>
</evidence>
<sequence length="54" mass="6329">MTPAADTLQLTVAVSARPRHKHILRLRLDLWKSVGHIYEQCVLYQDTKKTLYCF</sequence>
<proteinExistence type="predicted"/>
<keyword evidence="2" id="KW-1185">Reference proteome</keyword>
<dbReference type="EMBL" id="KB468157">
    <property type="protein sequence ID" value="PCH44040.1"/>
    <property type="molecule type" value="Genomic_DNA"/>
</dbReference>
<gene>
    <name evidence="1" type="ORF">WOLCODRAFT_138755</name>
</gene>
<protein>
    <submittedName>
        <fullName evidence="1">Uncharacterized protein</fullName>
    </submittedName>
</protein>
<name>A0A2H3JPB4_WOLCO</name>
<accession>A0A2H3JPB4</accession>
<dbReference type="Proteomes" id="UP000218811">
    <property type="component" value="Unassembled WGS sequence"/>
</dbReference>
<reference evidence="1 2" key="1">
    <citation type="journal article" date="2012" name="Science">
        <title>The Paleozoic origin of enzymatic lignin decomposition reconstructed from 31 fungal genomes.</title>
        <authorList>
            <person name="Floudas D."/>
            <person name="Binder M."/>
            <person name="Riley R."/>
            <person name="Barry K."/>
            <person name="Blanchette R.A."/>
            <person name="Henrissat B."/>
            <person name="Martinez A.T."/>
            <person name="Otillar R."/>
            <person name="Spatafora J.W."/>
            <person name="Yadav J.S."/>
            <person name="Aerts A."/>
            <person name="Benoit I."/>
            <person name="Boyd A."/>
            <person name="Carlson A."/>
            <person name="Copeland A."/>
            <person name="Coutinho P.M."/>
            <person name="de Vries R.P."/>
            <person name="Ferreira P."/>
            <person name="Findley K."/>
            <person name="Foster B."/>
            <person name="Gaskell J."/>
            <person name="Glotzer D."/>
            <person name="Gorecki P."/>
            <person name="Heitman J."/>
            <person name="Hesse C."/>
            <person name="Hori C."/>
            <person name="Igarashi K."/>
            <person name="Jurgens J.A."/>
            <person name="Kallen N."/>
            <person name="Kersten P."/>
            <person name="Kohler A."/>
            <person name="Kuees U."/>
            <person name="Kumar T.K.A."/>
            <person name="Kuo A."/>
            <person name="LaButti K."/>
            <person name="Larrondo L.F."/>
            <person name="Lindquist E."/>
            <person name="Ling A."/>
            <person name="Lombard V."/>
            <person name="Lucas S."/>
            <person name="Lundell T."/>
            <person name="Martin R."/>
            <person name="McLaughlin D.J."/>
            <person name="Morgenstern I."/>
            <person name="Morin E."/>
            <person name="Murat C."/>
            <person name="Nagy L.G."/>
            <person name="Nolan M."/>
            <person name="Ohm R.A."/>
            <person name="Patyshakuliyeva A."/>
            <person name="Rokas A."/>
            <person name="Ruiz-Duenas F.J."/>
            <person name="Sabat G."/>
            <person name="Salamov A."/>
            <person name="Samejima M."/>
            <person name="Schmutz J."/>
            <person name="Slot J.C."/>
            <person name="St John F."/>
            <person name="Stenlid J."/>
            <person name="Sun H."/>
            <person name="Sun S."/>
            <person name="Syed K."/>
            <person name="Tsang A."/>
            <person name="Wiebenga A."/>
            <person name="Young D."/>
            <person name="Pisabarro A."/>
            <person name="Eastwood D.C."/>
            <person name="Martin F."/>
            <person name="Cullen D."/>
            <person name="Grigoriev I.V."/>
            <person name="Hibbett D.S."/>
        </authorList>
    </citation>
    <scope>NUCLEOTIDE SEQUENCE [LARGE SCALE GENOMIC DNA]</scope>
    <source>
        <strain evidence="1 2">MD-104</strain>
    </source>
</reference>
<evidence type="ECO:0000313" key="2">
    <source>
        <dbReference type="Proteomes" id="UP000218811"/>
    </source>
</evidence>
<organism evidence="1 2">
    <name type="scientific">Wolfiporia cocos (strain MD-104)</name>
    <name type="common">Brown rot fungus</name>
    <dbReference type="NCBI Taxonomy" id="742152"/>
    <lineage>
        <taxon>Eukaryota</taxon>
        <taxon>Fungi</taxon>
        <taxon>Dikarya</taxon>
        <taxon>Basidiomycota</taxon>
        <taxon>Agaricomycotina</taxon>
        <taxon>Agaricomycetes</taxon>
        <taxon>Polyporales</taxon>
        <taxon>Phaeolaceae</taxon>
        <taxon>Wolfiporia</taxon>
    </lineage>
</organism>
<dbReference type="AlphaFoldDB" id="A0A2H3JPB4"/>